<evidence type="ECO:0000256" key="2">
    <source>
        <dbReference type="ARBA" id="ARBA00022448"/>
    </source>
</evidence>
<keyword evidence="10" id="KW-1185">Reference proteome</keyword>
<keyword evidence="5 7" id="KW-1133">Transmembrane helix</keyword>
<evidence type="ECO:0000256" key="4">
    <source>
        <dbReference type="ARBA" id="ARBA00022692"/>
    </source>
</evidence>
<evidence type="ECO:0000313" key="9">
    <source>
        <dbReference type="EMBL" id="WAJ71978.1"/>
    </source>
</evidence>
<dbReference type="EMBL" id="CP109966">
    <property type="protein sequence ID" value="WAJ71978.1"/>
    <property type="molecule type" value="Genomic_DNA"/>
</dbReference>
<comment type="subcellular location">
    <subcellularLocation>
        <location evidence="1 7">Cell membrane</location>
        <topology evidence="1 7">Multi-pass membrane protein</topology>
    </subcellularLocation>
</comment>
<evidence type="ECO:0000313" key="10">
    <source>
        <dbReference type="Proteomes" id="UP001163726"/>
    </source>
</evidence>
<keyword evidence="6 7" id="KW-0472">Membrane</keyword>
<feature type="transmembrane region" description="Helical" evidence="7">
    <location>
        <begin position="142"/>
        <end position="163"/>
    </location>
</feature>
<comment type="similarity">
    <text evidence="7">Belongs to the binding-protein-dependent transport system permease family.</text>
</comment>
<keyword evidence="9" id="KW-0614">Plasmid</keyword>
<proteinExistence type="inferred from homology"/>
<feature type="transmembrane region" description="Helical" evidence="7">
    <location>
        <begin position="64"/>
        <end position="86"/>
    </location>
</feature>
<sequence length="276" mass="31269">MSSLGLIFICPLLFMVFASFKSDSQIFSQQSILHTFNPFNGVGFKNYQDVLGATPFVNYLTNSLVVTFCSVIFSVLINSMAAYALLRFPWRHKQVIFTFLLALLVIPFEAIILPLVFIVTNLPWLTFESGQLNLTMSWFNSLHVQIIPELANPFFIYLIYAYLKSLPKDYEEAALLEGASIWKIYFFIVVPMAKPMLATVAILTFLRSWNAYLLPILVAQSEAVRPLMPGMQQFFGHSTSWGSIMAYATLITVPILVVFCILQKYFVSGIKIGIKH</sequence>
<evidence type="ECO:0000256" key="3">
    <source>
        <dbReference type="ARBA" id="ARBA00022475"/>
    </source>
</evidence>
<feature type="transmembrane region" description="Helical" evidence="7">
    <location>
        <begin position="244"/>
        <end position="267"/>
    </location>
</feature>
<feature type="transmembrane region" description="Helical" evidence="7">
    <location>
        <begin position="98"/>
        <end position="122"/>
    </location>
</feature>
<dbReference type="InterPro" id="IPR000515">
    <property type="entry name" value="MetI-like"/>
</dbReference>
<dbReference type="SUPFAM" id="SSF161098">
    <property type="entry name" value="MetI-like"/>
    <property type="match status" value="1"/>
</dbReference>
<evidence type="ECO:0000256" key="7">
    <source>
        <dbReference type="RuleBase" id="RU363032"/>
    </source>
</evidence>
<dbReference type="Gene3D" id="1.10.3720.10">
    <property type="entry name" value="MetI-like"/>
    <property type="match status" value="1"/>
</dbReference>
<dbReference type="PANTHER" id="PTHR43744:SF12">
    <property type="entry name" value="ABC TRANSPORTER PERMEASE PROTEIN MG189-RELATED"/>
    <property type="match status" value="1"/>
</dbReference>
<keyword evidence="2 7" id="KW-0813">Transport</keyword>
<dbReference type="RefSeq" id="WP_268076696.1">
    <property type="nucleotide sequence ID" value="NZ_CP109966.1"/>
</dbReference>
<keyword evidence="3" id="KW-1003">Cell membrane</keyword>
<dbReference type="Proteomes" id="UP001163726">
    <property type="component" value="Plasmid pCadTS8_1"/>
</dbReference>
<accession>A0ABY7ARU1</accession>
<dbReference type="CDD" id="cd06261">
    <property type="entry name" value="TM_PBP2"/>
    <property type="match status" value="1"/>
</dbReference>
<geneLocation type="plasmid" evidence="9 10">
    <name>pCadTS8_1</name>
</geneLocation>
<name>A0ABY7ARU1_9ALTE</name>
<evidence type="ECO:0000256" key="1">
    <source>
        <dbReference type="ARBA" id="ARBA00004651"/>
    </source>
</evidence>
<keyword evidence="4 7" id="KW-0812">Transmembrane</keyword>
<dbReference type="Pfam" id="PF00528">
    <property type="entry name" value="BPD_transp_1"/>
    <property type="match status" value="1"/>
</dbReference>
<protein>
    <submittedName>
        <fullName evidence="9">Carbohydrate ABC transporter permease</fullName>
    </submittedName>
</protein>
<dbReference type="InterPro" id="IPR035906">
    <property type="entry name" value="MetI-like_sf"/>
</dbReference>
<evidence type="ECO:0000256" key="6">
    <source>
        <dbReference type="ARBA" id="ARBA00023136"/>
    </source>
</evidence>
<evidence type="ECO:0000259" key="8">
    <source>
        <dbReference type="PROSITE" id="PS50928"/>
    </source>
</evidence>
<dbReference type="PANTHER" id="PTHR43744">
    <property type="entry name" value="ABC TRANSPORTER PERMEASE PROTEIN MG189-RELATED-RELATED"/>
    <property type="match status" value="1"/>
</dbReference>
<organism evidence="9 10">
    <name type="scientific">Catenovulum adriaticum</name>
    <dbReference type="NCBI Taxonomy" id="2984846"/>
    <lineage>
        <taxon>Bacteria</taxon>
        <taxon>Pseudomonadati</taxon>
        <taxon>Pseudomonadota</taxon>
        <taxon>Gammaproteobacteria</taxon>
        <taxon>Alteromonadales</taxon>
        <taxon>Alteromonadaceae</taxon>
        <taxon>Catenovulum</taxon>
    </lineage>
</organism>
<evidence type="ECO:0000256" key="5">
    <source>
        <dbReference type="ARBA" id="ARBA00022989"/>
    </source>
</evidence>
<gene>
    <name evidence="9" type="ORF">OLW01_14750</name>
</gene>
<reference evidence="9" key="1">
    <citation type="submission" date="2022-10" db="EMBL/GenBank/DDBJ databases">
        <title>Catenovulum adriacola sp. nov. isolated in the Harbour of Susak.</title>
        <authorList>
            <person name="Schoch T."/>
            <person name="Reich S.J."/>
            <person name="Stoeferle S."/>
            <person name="Flaiz M."/>
            <person name="Kazda M."/>
            <person name="Riedel C.U."/>
            <person name="Duerre P."/>
        </authorList>
    </citation>
    <scope>NUCLEOTIDE SEQUENCE</scope>
    <source>
        <strain evidence="9">TS8</strain>
        <plasmid evidence="9">pCadTS8_1</plasmid>
    </source>
</reference>
<feature type="transmembrane region" description="Helical" evidence="7">
    <location>
        <begin position="184"/>
        <end position="206"/>
    </location>
</feature>
<dbReference type="PROSITE" id="PS50928">
    <property type="entry name" value="ABC_TM1"/>
    <property type="match status" value="1"/>
</dbReference>
<feature type="domain" description="ABC transmembrane type-1" evidence="8">
    <location>
        <begin position="60"/>
        <end position="262"/>
    </location>
</feature>